<sequence>MSRPSESLPIRYLDRYSHKHSNMKGVKNDKKRHSMFLTSSNLDISSLYHSKSANRSMDTLINDKSKPAKKSSSGSKTSHLKRSTVLLDDNMVREYNLAIRALNKSPDETPAGKNKHKSSVSTSSSMSSLFSRESSMSIHDLLYEDFQDTQFTDGIQHKQLFCIGEAGNTEQVNAMELEEPVLAPLVRTQLEFC</sequence>
<evidence type="ECO:0000313" key="2">
    <source>
        <dbReference type="EMBL" id="SCW01677.1"/>
    </source>
</evidence>
<reference evidence="3" key="1">
    <citation type="submission" date="2016-03" db="EMBL/GenBank/DDBJ databases">
        <authorList>
            <person name="Devillers H."/>
        </authorList>
    </citation>
    <scope>NUCLEOTIDE SEQUENCE [LARGE SCALE GENOMIC DNA]</scope>
</reference>
<protein>
    <submittedName>
        <fullName evidence="2">LAFE_0E04874g1_1</fullName>
    </submittedName>
</protein>
<dbReference type="OrthoDB" id="4068551at2759"/>
<name>A0A1G4MD83_LACFM</name>
<feature type="region of interest" description="Disordered" evidence="1">
    <location>
        <begin position="60"/>
        <end position="83"/>
    </location>
</feature>
<evidence type="ECO:0000256" key="1">
    <source>
        <dbReference type="SAM" id="MobiDB-lite"/>
    </source>
</evidence>
<dbReference type="AlphaFoldDB" id="A0A1G4MD83"/>
<dbReference type="Proteomes" id="UP000190831">
    <property type="component" value="Chromosome E"/>
</dbReference>
<feature type="region of interest" description="Disordered" evidence="1">
    <location>
        <begin position="103"/>
        <end position="126"/>
    </location>
</feature>
<keyword evidence="3" id="KW-1185">Reference proteome</keyword>
<accession>A0A1G4MD83</accession>
<gene>
    <name evidence="2" type="ORF">LAFE_0E04874G</name>
</gene>
<proteinExistence type="predicted"/>
<dbReference type="EMBL" id="LT598488">
    <property type="protein sequence ID" value="SCW01677.1"/>
    <property type="molecule type" value="Genomic_DNA"/>
</dbReference>
<evidence type="ECO:0000313" key="3">
    <source>
        <dbReference type="Proteomes" id="UP000190831"/>
    </source>
</evidence>
<organism evidence="2 3">
    <name type="scientific">Lachancea fermentati</name>
    <name type="common">Zygosaccharomyces fermentati</name>
    <dbReference type="NCBI Taxonomy" id="4955"/>
    <lineage>
        <taxon>Eukaryota</taxon>
        <taxon>Fungi</taxon>
        <taxon>Dikarya</taxon>
        <taxon>Ascomycota</taxon>
        <taxon>Saccharomycotina</taxon>
        <taxon>Saccharomycetes</taxon>
        <taxon>Saccharomycetales</taxon>
        <taxon>Saccharomycetaceae</taxon>
        <taxon>Lachancea</taxon>
    </lineage>
</organism>